<dbReference type="AlphaFoldDB" id="A0A655JTN2"/>
<evidence type="ECO:0000313" key="1">
    <source>
        <dbReference type="EMBL" id="COY04472.1"/>
    </source>
</evidence>
<evidence type="ECO:0000313" key="2">
    <source>
        <dbReference type="EMBL" id="COZ58005.1"/>
    </source>
</evidence>
<proteinExistence type="predicted"/>
<evidence type="ECO:0000313" key="3">
    <source>
        <dbReference type="Proteomes" id="UP000039021"/>
    </source>
</evidence>
<dbReference type="Proteomes" id="UP000044938">
    <property type="component" value="Unassembled WGS sequence"/>
</dbReference>
<accession>A0A655JTN2</accession>
<name>A0A655JTN2_MYCTX</name>
<sequence length="31" mass="3134">MASTRSAAAAAVRRAAITSQGLSRSDNEITA</sequence>
<reference evidence="2" key="1">
    <citation type="submission" date="2015-03" db="EMBL/GenBank/DDBJ databases">
        <authorList>
            <consortium name="Pathogen Informatics"/>
            <person name="Murphy D."/>
        </authorList>
    </citation>
    <scope>NUCLEOTIDE SEQUENCE</scope>
    <source>
        <strain evidence="2">N09902308</strain>
    </source>
</reference>
<dbReference type="EMBL" id="CSBK01002194">
    <property type="protein sequence ID" value="COZ58005.1"/>
    <property type="molecule type" value="Genomic_DNA"/>
</dbReference>
<dbReference type="EMBL" id="CSAJ01001511">
    <property type="protein sequence ID" value="COY04472.1"/>
    <property type="molecule type" value="Genomic_DNA"/>
</dbReference>
<evidence type="ECO:0000313" key="4">
    <source>
        <dbReference type="Proteomes" id="UP000044938"/>
    </source>
</evidence>
<organism evidence="1 4">
    <name type="scientific">Mycobacterium tuberculosis</name>
    <dbReference type="NCBI Taxonomy" id="1773"/>
    <lineage>
        <taxon>Bacteria</taxon>
        <taxon>Bacillati</taxon>
        <taxon>Actinomycetota</taxon>
        <taxon>Actinomycetes</taxon>
        <taxon>Mycobacteriales</taxon>
        <taxon>Mycobacteriaceae</taxon>
        <taxon>Mycobacterium</taxon>
        <taxon>Mycobacterium tuberculosis complex</taxon>
    </lineage>
</organism>
<gene>
    <name evidence="1" type="ORF">ERS007720_05087</name>
    <name evidence="2" type="ORF">ERS007739_03917</name>
</gene>
<dbReference type="Proteomes" id="UP000039021">
    <property type="component" value="Unassembled WGS sequence"/>
</dbReference>
<protein>
    <submittedName>
        <fullName evidence="1">Uncharacterized protein</fullName>
    </submittedName>
</protein>
<reference evidence="3 4" key="2">
    <citation type="submission" date="2015-03" db="EMBL/GenBank/DDBJ databases">
        <authorList>
            <consortium name="Pathogen Informatics"/>
        </authorList>
    </citation>
    <scope>NUCLEOTIDE SEQUENCE [LARGE SCALE GENOMIC DNA]</scope>
    <source>
        <strain evidence="1 4">M09401471</strain>
        <strain evidence="3">N09902308</strain>
    </source>
</reference>